<accession>A0A367J651</accession>
<dbReference type="EMBL" id="PJQM01004175">
    <property type="protein sequence ID" value="RCH85427.1"/>
    <property type="molecule type" value="Genomic_DNA"/>
</dbReference>
<sequence length="110" mass="11985">YFLSEALGFLFLTVRSSNSTIATEAKSFCEDLKRLSGHLEKLVGTTSIIPYIDVLLELSSGSCNDSSQDPAKNDLFKRDSLVNSIDGMEWNELAKLLMEADAGLSGEGFT</sequence>
<organism evidence="1 2">
    <name type="scientific">Rhizopus stolonifer</name>
    <name type="common">Rhizopus nigricans</name>
    <dbReference type="NCBI Taxonomy" id="4846"/>
    <lineage>
        <taxon>Eukaryota</taxon>
        <taxon>Fungi</taxon>
        <taxon>Fungi incertae sedis</taxon>
        <taxon>Mucoromycota</taxon>
        <taxon>Mucoromycotina</taxon>
        <taxon>Mucoromycetes</taxon>
        <taxon>Mucorales</taxon>
        <taxon>Mucorineae</taxon>
        <taxon>Rhizopodaceae</taxon>
        <taxon>Rhizopus</taxon>
    </lineage>
</organism>
<comment type="caution">
    <text evidence="1">The sequence shown here is derived from an EMBL/GenBank/DDBJ whole genome shotgun (WGS) entry which is preliminary data.</text>
</comment>
<keyword evidence="2" id="KW-1185">Reference proteome</keyword>
<reference evidence="1 2" key="1">
    <citation type="journal article" date="2018" name="G3 (Bethesda)">
        <title>Phylogenetic and Phylogenomic Definition of Rhizopus Species.</title>
        <authorList>
            <person name="Gryganskyi A.P."/>
            <person name="Golan J."/>
            <person name="Dolatabadi S."/>
            <person name="Mondo S."/>
            <person name="Robb S."/>
            <person name="Idnurm A."/>
            <person name="Muszewska A."/>
            <person name="Steczkiewicz K."/>
            <person name="Masonjones S."/>
            <person name="Liao H.L."/>
            <person name="Gajdeczka M.T."/>
            <person name="Anike F."/>
            <person name="Vuek A."/>
            <person name="Anishchenko I.M."/>
            <person name="Voigt K."/>
            <person name="de Hoog G.S."/>
            <person name="Smith M.E."/>
            <person name="Heitman J."/>
            <person name="Vilgalys R."/>
            <person name="Stajich J.E."/>
        </authorList>
    </citation>
    <scope>NUCLEOTIDE SEQUENCE [LARGE SCALE GENOMIC DNA]</scope>
    <source>
        <strain evidence="1 2">LSU 92-RS-03</strain>
    </source>
</reference>
<dbReference type="STRING" id="4846.A0A367J651"/>
<proteinExistence type="predicted"/>
<dbReference type="AlphaFoldDB" id="A0A367J651"/>
<dbReference type="Proteomes" id="UP000253551">
    <property type="component" value="Unassembled WGS sequence"/>
</dbReference>
<evidence type="ECO:0000313" key="1">
    <source>
        <dbReference type="EMBL" id="RCH85427.1"/>
    </source>
</evidence>
<dbReference type="OrthoDB" id="39175at2759"/>
<protein>
    <submittedName>
        <fullName evidence="1">Uncharacterized protein</fullName>
    </submittedName>
</protein>
<name>A0A367J651_RHIST</name>
<gene>
    <name evidence="1" type="ORF">CU098_009270</name>
</gene>
<feature type="non-terminal residue" evidence="1">
    <location>
        <position position="1"/>
    </location>
</feature>
<evidence type="ECO:0000313" key="2">
    <source>
        <dbReference type="Proteomes" id="UP000253551"/>
    </source>
</evidence>